<keyword evidence="4" id="KW-1185">Reference proteome</keyword>
<dbReference type="GO" id="GO:0006644">
    <property type="term" value="P:phospholipid metabolic process"/>
    <property type="evidence" value="ECO:0007669"/>
    <property type="project" value="InterPro"/>
</dbReference>
<proteinExistence type="predicted"/>
<reference evidence="3" key="1">
    <citation type="submission" date="2018-02" db="EMBL/GenBank/DDBJ databases">
        <authorList>
            <person name="Handem S."/>
        </authorList>
    </citation>
    <scope>NUCLEOTIDE SEQUENCE [LARGE SCALE GENOMIC DNA]</scope>
    <source>
        <strain evidence="2 4">Spain2270</strain>
        <strain evidence="3">Spain3473</strain>
    </source>
</reference>
<name>A0A1S9ZHV3_9STRE</name>
<evidence type="ECO:0000313" key="1">
    <source>
        <dbReference type="EMBL" id="RJP08226.1"/>
    </source>
</evidence>
<evidence type="ECO:0000313" key="3">
    <source>
        <dbReference type="Proteomes" id="UP000265600"/>
    </source>
</evidence>
<dbReference type="Proteomes" id="UP000265600">
    <property type="component" value="Unassembled WGS sequence"/>
</dbReference>
<dbReference type="EMBL" id="PTTJ01000136">
    <property type="protein sequence ID" value="RJP08226.1"/>
    <property type="molecule type" value="Genomic_DNA"/>
</dbReference>
<dbReference type="SUPFAM" id="SSF48619">
    <property type="entry name" value="Phospholipase A2, PLA2"/>
    <property type="match status" value="1"/>
</dbReference>
<dbReference type="GO" id="GO:0050482">
    <property type="term" value="P:arachidonate secretion"/>
    <property type="evidence" value="ECO:0007669"/>
    <property type="project" value="InterPro"/>
</dbReference>
<protein>
    <submittedName>
        <fullName evidence="1">Uncharacterized protein</fullName>
    </submittedName>
</protein>
<dbReference type="InterPro" id="IPR036444">
    <property type="entry name" value="PLipase_A2_dom_sf"/>
</dbReference>
<accession>A0A0T8TMJ1</accession>
<dbReference type="AlphaFoldDB" id="A0A1S9ZHV3"/>
<evidence type="ECO:0000313" key="2">
    <source>
        <dbReference type="EMBL" id="RJY11963.1"/>
    </source>
</evidence>
<reference evidence="1" key="2">
    <citation type="submission" date="2018-02" db="EMBL/GenBank/DDBJ databases">
        <authorList>
            <person name="Cohen D.B."/>
            <person name="Kent A.D."/>
        </authorList>
    </citation>
    <scope>NUCLEOTIDE SEQUENCE</scope>
    <source>
        <strain evidence="1">Spain3473</strain>
    </source>
</reference>
<gene>
    <name evidence="1" type="ORF">C5O69_11045</name>
    <name evidence="2" type="ORF">D6867_05410</name>
</gene>
<evidence type="ECO:0000313" key="4">
    <source>
        <dbReference type="Proteomes" id="UP000285038"/>
    </source>
</evidence>
<accession>A0A1S9ZHV3</accession>
<dbReference type="Gene3D" id="1.20.90.10">
    <property type="entry name" value="Phospholipase A2 domain"/>
    <property type="match status" value="1"/>
</dbReference>
<organism evidence="1 3">
    <name type="scientific">Streptococcus pseudopneumoniae</name>
    <dbReference type="NCBI Taxonomy" id="257758"/>
    <lineage>
        <taxon>Bacteria</taxon>
        <taxon>Bacillati</taxon>
        <taxon>Bacillota</taxon>
        <taxon>Bacilli</taxon>
        <taxon>Lactobacillales</taxon>
        <taxon>Streptococcaceae</taxon>
        <taxon>Streptococcus</taxon>
    </lineage>
</organism>
<dbReference type="GO" id="GO:0004623">
    <property type="term" value="F:phospholipase A2 activity"/>
    <property type="evidence" value="ECO:0007669"/>
    <property type="project" value="InterPro"/>
</dbReference>
<dbReference type="EMBL" id="RAHZ01000023">
    <property type="protein sequence ID" value="RJY11963.1"/>
    <property type="molecule type" value="Genomic_DNA"/>
</dbReference>
<sequence length="185" mass="21352">MRCSKYIITMMFVLFTFGMVIPVVAQENSNNIDQSITILKKYTELDESNIPFIRTDIMEEQNENKETITLAEMVNELAISYKNQKLSHNKVIKRIRRGLIPTYGNWCGPGHTMDDRNGNAIDILDWACKDHDICYRDNGYWNIDCDKRFIKQLKAILDSDVLSPDGRLYASAAYTLFSTMRNYGG</sequence>
<comment type="caution">
    <text evidence="1">The sequence shown here is derived from an EMBL/GenBank/DDBJ whole genome shotgun (WGS) entry which is preliminary data.</text>
</comment>
<dbReference type="Proteomes" id="UP000285038">
    <property type="component" value="Unassembled WGS sequence"/>
</dbReference>
<dbReference type="RefSeq" id="WP_001203814.1">
    <property type="nucleotide sequence ID" value="NZ_CGVP01000028.1"/>
</dbReference>